<dbReference type="EMBL" id="UINC01184316">
    <property type="protein sequence ID" value="SVD95476.1"/>
    <property type="molecule type" value="Genomic_DNA"/>
</dbReference>
<protein>
    <recommendedName>
        <fullName evidence="2">DUF1501 domain-containing protein</fullName>
    </recommendedName>
</protein>
<gene>
    <name evidence="1" type="ORF">METZ01_LOCUS448330</name>
</gene>
<accession>A0A382ZIT8</accession>
<evidence type="ECO:0008006" key="2">
    <source>
        <dbReference type="Google" id="ProtNLM"/>
    </source>
</evidence>
<organism evidence="1">
    <name type="scientific">marine metagenome</name>
    <dbReference type="NCBI Taxonomy" id="408172"/>
    <lineage>
        <taxon>unclassified sequences</taxon>
        <taxon>metagenomes</taxon>
        <taxon>ecological metagenomes</taxon>
    </lineage>
</organism>
<feature type="non-terminal residue" evidence="1">
    <location>
        <position position="1"/>
    </location>
</feature>
<dbReference type="Pfam" id="PF07394">
    <property type="entry name" value="DUF1501"/>
    <property type="match status" value="1"/>
</dbReference>
<reference evidence="1" key="1">
    <citation type="submission" date="2018-05" db="EMBL/GenBank/DDBJ databases">
        <authorList>
            <person name="Lanie J.A."/>
            <person name="Ng W.-L."/>
            <person name="Kazmierczak K.M."/>
            <person name="Andrzejewski T.M."/>
            <person name="Davidsen T.M."/>
            <person name="Wayne K.J."/>
            <person name="Tettelin H."/>
            <person name="Glass J.I."/>
            <person name="Rusch D."/>
            <person name="Podicherti R."/>
            <person name="Tsui H.-C.T."/>
            <person name="Winkler M.E."/>
        </authorList>
    </citation>
    <scope>NUCLEOTIDE SEQUENCE</scope>
</reference>
<sequence length="74" mass="7885">LLADQLEDVNSIVKILAENLGDAFNNTLILTLTEFGRTIKQNGGNGTEHGWGGAILMAGGLIKKSQAYTDWPGL</sequence>
<dbReference type="AlphaFoldDB" id="A0A382ZIT8"/>
<evidence type="ECO:0000313" key="1">
    <source>
        <dbReference type="EMBL" id="SVD95476.1"/>
    </source>
</evidence>
<dbReference type="InterPro" id="IPR010869">
    <property type="entry name" value="DUF1501"/>
</dbReference>
<feature type="non-terminal residue" evidence="1">
    <location>
        <position position="74"/>
    </location>
</feature>
<proteinExistence type="predicted"/>
<name>A0A382ZIT8_9ZZZZ</name>